<keyword evidence="3" id="KW-1185">Reference proteome</keyword>
<dbReference type="RefSeq" id="WP_170040189.1">
    <property type="nucleotide sequence ID" value="NZ_JABDTL010000002.1"/>
</dbReference>
<dbReference type="PROSITE" id="PS51257">
    <property type="entry name" value="PROKAR_LIPOPROTEIN"/>
    <property type="match status" value="1"/>
</dbReference>
<comment type="caution">
    <text evidence="2">The sequence shown here is derived from an EMBL/GenBank/DDBJ whole genome shotgun (WGS) entry which is preliminary data.</text>
</comment>
<accession>A0A841H4S4</accession>
<organism evidence="2 3">
    <name type="scientific">Longimicrobium terrae</name>
    <dbReference type="NCBI Taxonomy" id="1639882"/>
    <lineage>
        <taxon>Bacteria</taxon>
        <taxon>Pseudomonadati</taxon>
        <taxon>Gemmatimonadota</taxon>
        <taxon>Longimicrobiia</taxon>
        <taxon>Longimicrobiales</taxon>
        <taxon>Longimicrobiaceae</taxon>
        <taxon>Longimicrobium</taxon>
    </lineage>
</organism>
<feature type="signal peptide" evidence="1">
    <location>
        <begin position="1"/>
        <end position="20"/>
    </location>
</feature>
<evidence type="ECO:0000313" key="2">
    <source>
        <dbReference type="EMBL" id="MBB6073067.1"/>
    </source>
</evidence>
<dbReference type="EMBL" id="JACHIA010000020">
    <property type="protein sequence ID" value="MBB6073067.1"/>
    <property type="molecule type" value="Genomic_DNA"/>
</dbReference>
<reference evidence="2 3" key="1">
    <citation type="submission" date="2020-08" db="EMBL/GenBank/DDBJ databases">
        <title>Genomic Encyclopedia of Type Strains, Phase IV (KMG-IV): sequencing the most valuable type-strain genomes for metagenomic binning, comparative biology and taxonomic classification.</title>
        <authorList>
            <person name="Goeker M."/>
        </authorList>
    </citation>
    <scope>NUCLEOTIDE SEQUENCE [LARGE SCALE GENOMIC DNA]</scope>
    <source>
        <strain evidence="2 3">DSM 29007</strain>
    </source>
</reference>
<proteinExistence type="predicted"/>
<sequence>MSLHRRILSLGLLSLAACTADVTTPQNELPGDGPSKEIQHEWTNGAYGLLFLPNTVPAGYPAFDNNVQPTLRMCRITNITTGACTTTPVTWTRAAGNSANYNRSITVSSTAYSLSWPVTSTSGLASGQTYRMTVIAGGRTLGWQDVRIVSNLSGYNAVDQDDFKPCYNTGNCVISFRIGVGTPGSISVSTSSVSLNVGDGVVVTGQVRDLRGNVMANVPVSFELESVSQPAAAQLDSGMVVAQRPGTSILWAGYLDLWEDIPVTVTDTRRAWTKLTSKDDQGNRGIWGTAANNVYTANYMGLWKYNGSTWGTIPEARWRTFYDVYGTSASNVFAVGADGLIMRYNGTTWSAQRFNGTTVANEPLYAPVTPARKYTLRALWGLPAQNFTVTVGDSGTVLYHDGTSWTDFSVPTNAALTDVWGTDYNNFYATTSDGRLMRWNGYALSYVPGVDAPGPLNAVWGTSASNMYVAGDNGMLYRFNGTSWTRIWLPTRATLYAIWGTSATNMFVGGEEGALYRYDGTSWIPEKSNGGNSQIYGFWGTASGTDLFASGAGGLVTKR</sequence>
<dbReference type="InterPro" id="IPR011044">
    <property type="entry name" value="Quino_amine_DH_bsu"/>
</dbReference>
<evidence type="ECO:0000256" key="1">
    <source>
        <dbReference type="SAM" id="SignalP"/>
    </source>
</evidence>
<keyword evidence="1" id="KW-0732">Signal</keyword>
<feature type="chain" id="PRO_5032377290" evidence="1">
    <location>
        <begin position="21"/>
        <end position="559"/>
    </location>
</feature>
<protein>
    <submittedName>
        <fullName evidence="2">Uncharacterized protein</fullName>
    </submittedName>
</protein>
<evidence type="ECO:0000313" key="3">
    <source>
        <dbReference type="Proteomes" id="UP000582837"/>
    </source>
</evidence>
<gene>
    <name evidence="2" type="ORF">HNQ61_004733</name>
</gene>
<dbReference type="Proteomes" id="UP000582837">
    <property type="component" value="Unassembled WGS sequence"/>
</dbReference>
<dbReference type="AlphaFoldDB" id="A0A841H4S4"/>
<dbReference type="SUPFAM" id="SSF50969">
    <property type="entry name" value="YVTN repeat-like/Quinoprotein amine dehydrogenase"/>
    <property type="match status" value="1"/>
</dbReference>
<name>A0A841H4S4_9BACT</name>